<name>A0A2K3LR07_TRIPR</name>
<keyword evidence="1" id="KW-0238">DNA-binding</keyword>
<dbReference type="InterPro" id="IPR012340">
    <property type="entry name" value="NA-bd_OB-fold"/>
</dbReference>
<accession>A0A2K3LR07</accession>
<dbReference type="Proteomes" id="UP000236291">
    <property type="component" value="Unassembled WGS sequence"/>
</dbReference>
<reference evidence="1 2" key="2">
    <citation type="journal article" date="2017" name="Front. Plant Sci.">
        <title>Gene Classification and Mining of Molecular Markers Useful in Red Clover (Trifolium pratense) Breeding.</title>
        <authorList>
            <person name="Istvanek J."/>
            <person name="Dluhosova J."/>
            <person name="Dluhos P."/>
            <person name="Patkova L."/>
            <person name="Nedelnik J."/>
            <person name="Repkova J."/>
        </authorList>
    </citation>
    <scope>NUCLEOTIDE SEQUENCE [LARGE SCALE GENOMIC DNA]</scope>
    <source>
        <strain evidence="2">cv. Tatra</strain>
        <tissue evidence="1">Young leaves</tissue>
    </source>
</reference>
<protein>
    <submittedName>
        <fullName evidence="1">Replication protein A 70 kDa DNA-binding subunit</fullName>
    </submittedName>
</protein>
<organism evidence="1 2">
    <name type="scientific">Trifolium pratense</name>
    <name type="common">Red clover</name>
    <dbReference type="NCBI Taxonomy" id="57577"/>
    <lineage>
        <taxon>Eukaryota</taxon>
        <taxon>Viridiplantae</taxon>
        <taxon>Streptophyta</taxon>
        <taxon>Embryophyta</taxon>
        <taxon>Tracheophyta</taxon>
        <taxon>Spermatophyta</taxon>
        <taxon>Magnoliopsida</taxon>
        <taxon>eudicotyledons</taxon>
        <taxon>Gunneridae</taxon>
        <taxon>Pentapetalae</taxon>
        <taxon>rosids</taxon>
        <taxon>fabids</taxon>
        <taxon>Fabales</taxon>
        <taxon>Fabaceae</taxon>
        <taxon>Papilionoideae</taxon>
        <taxon>50 kb inversion clade</taxon>
        <taxon>NPAAA clade</taxon>
        <taxon>Hologalegina</taxon>
        <taxon>IRL clade</taxon>
        <taxon>Trifolieae</taxon>
        <taxon>Trifolium</taxon>
    </lineage>
</organism>
<reference evidence="1 2" key="1">
    <citation type="journal article" date="2014" name="Am. J. Bot.">
        <title>Genome assembly and annotation for red clover (Trifolium pratense; Fabaceae).</title>
        <authorList>
            <person name="Istvanek J."/>
            <person name="Jaros M."/>
            <person name="Krenek A."/>
            <person name="Repkova J."/>
        </authorList>
    </citation>
    <scope>NUCLEOTIDE SEQUENCE [LARGE SCALE GENOMIC DNA]</scope>
    <source>
        <strain evidence="2">cv. Tatra</strain>
        <tissue evidence="1">Young leaves</tissue>
    </source>
</reference>
<proteinExistence type="predicted"/>
<sequence>ASRIKEPWLRDLEQFRRRLVKLVFLDRASLKRCQDGVLRTAGLGTQTAQMDDSRLAEQRGMVVESGNRIRCTLWDDYAVKMQQFLDSHDPYLPLIIILQLCKLKKFLGSMGISNSFYGSESFLNAEIPEMNAANVELTQLVSQTTGPALINVAHDLLQTPKMTIEDLIESTQVNGNC</sequence>
<gene>
    <name evidence="1" type="ORF">L195_g036999</name>
</gene>
<dbReference type="ExpressionAtlas" id="A0A2K3LR07">
    <property type="expression patterns" value="baseline"/>
</dbReference>
<feature type="non-terminal residue" evidence="1">
    <location>
        <position position="1"/>
    </location>
</feature>
<dbReference type="Gene3D" id="2.40.50.140">
    <property type="entry name" value="Nucleic acid-binding proteins"/>
    <property type="match status" value="1"/>
</dbReference>
<dbReference type="AlphaFoldDB" id="A0A2K3LR07"/>
<dbReference type="CDD" id="cd04481">
    <property type="entry name" value="RPA1_DBD_B_like"/>
    <property type="match status" value="1"/>
</dbReference>
<evidence type="ECO:0000313" key="1">
    <source>
        <dbReference type="EMBL" id="PNX80985.1"/>
    </source>
</evidence>
<dbReference type="EMBL" id="ASHM01039014">
    <property type="protein sequence ID" value="PNX80985.1"/>
    <property type="molecule type" value="Genomic_DNA"/>
</dbReference>
<evidence type="ECO:0000313" key="2">
    <source>
        <dbReference type="Proteomes" id="UP000236291"/>
    </source>
</evidence>
<comment type="caution">
    <text evidence="1">The sequence shown here is derived from an EMBL/GenBank/DDBJ whole genome shotgun (WGS) entry which is preliminary data.</text>
</comment>
<dbReference type="GO" id="GO:0003677">
    <property type="term" value="F:DNA binding"/>
    <property type="evidence" value="ECO:0007669"/>
    <property type="project" value="UniProtKB-KW"/>
</dbReference>